<dbReference type="EMBL" id="BKCP01012737">
    <property type="protein sequence ID" value="GER56853.1"/>
    <property type="molecule type" value="Genomic_DNA"/>
</dbReference>
<protein>
    <submittedName>
        <fullName evidence="1">H+-or Na+-translocating f-type</fullName>
    </submittedName>
</protein>
<reference evidence="2" key="1">
    <citation type="journal article" date="2019" name="Curr. Biol.">
        <title>Genome Sequence of Striga asiatica Provides Insight into the Evolution of Plant Parasitism.</title>
        <authorList>
            <person name="Yoshida S."/>
            <person name="Kim S."/>
            <person name="Wafula E.K."/>
            <person name="Tanskanen J."/>
            <person name="Kim Y.M."/>
            <person name="Honaas L."/>
            <person name="Yang Z."/>
            <person name="Spallek T."/>
            <person name="Conn C.E."/>
            <person name="Ichihashi Y."/>
            <person name="Cheong K."/>
            <person name="Cui S."/>
            <person name="Der J.P."/>
            <person name="Gundlach H."/>
            <person name="Jiao Y."/>
            <person name="Hori C."/>
            <person name="Ishida J.K."/>
            <person name="Kasahara H."/>
            <person name="Kiba T."/>
            <person name="Kim M.S."/>
            <person name="Koo N."/>
            <person name="Laohavisit A."/>
            <person name="Lee Y.H."/>
            <person name="Lumba S."/>
            <person name="McCourt P."/>
            <person name="Mortimer J.C."/>
            <person name="Mutuku J.M."/>
            <person name="Nomura T."/>
            <person name="Sasaki-Sekimoto Y."/>
            <person name="Seto Y."/>
            <person name="Wang Y."/>
            <person name="Wakatake T."/>
            <person name="Sakakibara H."/>
            <person name="Demura T."/>
            <person name="Yamaguchi S."/>
            <person name="Yoneyama K."/>
            <person name="Manabe R.I."/>
            <person name="Nelson D.C."/>
            <person name="Schulman A.H."/>
            <person name="Timko M.P."/>
            <person name="dePamphilis C.W."/>
            <person name="Choi D."/>
            <person name="Shirasu K."/>
        </authorList>
    </citation>
    <scope>NUCLEOTIDE SEQUENCE [LARGE SCALE GENOMIC DNA]</scope>
    <source>
        <strain evidence="2">cv. UVA1</strain>
    </source>
</reference>
<organism evidence="1 2">
    <name type="scientific">Striga asiatica</name>
    <name type="common">Asiatic witchweed</name>
    <name type="synonym">Buchnera asiatica</name>
    <dbReference type="NCBI Taxonomy" id="4170"/>
    <lineage>
        <taxon>Eukaryota</taxon>
        <taxon>Viridiplantae</taxon>
        <taxon>Streptophyta</taxon>
        <taxon>Embryophyta</taxon>
        <taxon>Tracheophyta</taxon>
        <taxon>Spermatophyta</taxon>
        <taxon>Magnoliopsida</taxon>
        <taxon>eudicotyledons</taxon>
        <taxon>Gunneridae</taxon>
        <taxon>Pentapetalae</taxon>
        <taxon>asterids</taxon>
        <taxon>lamiids</taxon>
        <taxon>Lamiales</taxon>
        <taxon>Orobanchaceae</taxon>
        <taxon>Buchnereae</taxon>
        <taxon>Striga</taxon>
    </lineage>
</organism>
<sequence length="125" mass="14169">MGSFFESPVHGFHIQMSLGVGQLQYIQLPVEQIRPLIEPIINVSGEEQTRPDWGGFSGFLSLSWKRTWGSDSDRARSSCAEMNFGEVVMESQLLHTHLQTAMCFACSRRRTRDPLEGEKTLQQLP</sequence>
<comment type="caution">
    <text evidence="1">The sequence shown here is derived from an EMBL/GenBank/DDBJ whole genome shotgun (WGS) entry which is preliminary data.</text>
</comment>
<evidence type="ECO:0000313" key="2">
    <source>
        <dbReference type="Proteomes" id="UP000325081"/>
    </source>
</evidence>
<gene>
    <name evidence="1" type="ORF">STAS_34599</name>
</gene>
<evidence type="ECO:0000313" key="1">
    <source>
        <dbReference type="EMBL" id="GER56853.1"/>
    </source>
</evidence>
<proteinExistence type="predicted"/>
<name>A0A5A7RHZ4_STRAF</name>
<accession>A0A5A7RHZ4</accession>
<dbReference type="AlphaFoldDB" id="A0A5A7RHZ4"/>
<keyword evidence="2" id="KW-1185">Reference proteome</keyword>
<dbReference type="Proteomes" id="UP000325081">
    <property type="component" value="Unassembled WGS sequence"/>
</dbReference>